<dbReference type="InterPro" id="IPR003781">
    <property type="entry name" value="CoA-bd"/>
</dbReference>
<keyword evidence="3" id="KW-1185">Reference proteome</keyword>
<dbReference type="SMART" id="SM00881">
    <property type="entry name" value="CoA_binding"/>
    <property type="match status" value="1"/>
</dbReference>
<gene>
    <name evidence="2" type="ORF">Drose_23230</name>
</gene>
<dbReference type="Proteomes" id="UP001058271">
    <property type="component" value="Chromosome"/>
</dbReference>
<organism evidence="2 3">
    <name type="scientific">Dactylosporangium roseum</name>
    <dbReference type="NCBI Taxonomy" id="47989"/>
    <lineage>
        <taxon>Bacteria</taxon>
        <taxon>Bacillati</taxon>
        <taxon>Actinomycetota</taxon>
        <taxon>Actinomycetes</taxon>
        <taxon>Micromonosporales</taxon>
        <taxon>Micromonosporaceae</taxon>
        <taxon>Dactylosporangium</taxon>
    </lineage>
</organism>
<dbReference type="Pfam" id="PF13380">
    <property type="entry name" value="CoA_binding_2"/>
    <property type="match status" value="1"/>
</dbReference>
<dbReference type="PANTHER" id="PTHR33303:SF2">
    <property type="entry name" value="COA-BINDING DOMAIN-CONTAINING PROTEIN"/>
    <property type="match status" value="1"/>
</dbReference>
<feature type="domain" description="CoA-binding" evidence="1">
    <location>
        <begin position="8"/>
        <end position="100"/>
    </location>
</feature>
<dbReference type="InterPro" id="IPR036291">
    <property type="entry name" value="NAD(P)-bd_dom_sf"/>
</dbReference>
<accession>A0ABY5YXN5</accession>
<evidence type="ECO:0000313" key="2">
    <source>
        <dbReference type="EMBL" id="UWZ34159.1"/>
    </source>
</evidence>
<protein>
    <submittedName>
        <fullName evidence="2">CoA-binding protein</fullName>
    </submittedName>
</protein>
<dbReference type="Gene3D" id="3.40.50.720">
    <property type="entry name" value="NAD(P)-binding Rossmann-like Domain"/>
    <property type="match status" value="1"/>
</dbReference>
<dbReference type="PANTHER" id="PTHR33303">
    <property type="entry name" value="CYTOPLASMIC PROTEIN-RELATED"/>
    <property type="match status" value="1"/>
</dbReference>
<evidence type="ECO:0000313" key="3">
    <source>
        <dbReference type="Proteomes" id="UP001058271"/>
    </source>
</evidence>
<dbReference type="EMBL" id="CP073721">
    <property type="protein sequence ID" value="UWZ34159.1"/>
    <property type="molecule type" value="Genomic_DNA"/>
</dbReference>
<dbReference type="SUPFAM" id="SSF51735">
    <property type="entry name" value="NAD(P)-binding Rossmann-fold domains"/>
    <property type="match status" value="1"/>
</dbReference>
<proteinExistence type="predicted"/>
<sequence>MRTAREILAGAHTIAVVGASRDPQKPAHWVPKSLQEQGWRVIPVNPHADRVFGEQAYARLADIPVHVDLVDVFRPAREAPRLVREALAIGAGGVWLQSGITSPQARQAAHDAGLEYVEDRCVGTERALAQMVVGGTTPRSEVYRGLRPRAEPEVRPLVRHHRIGAPGTEQHPVRLSAAAPWLAPKHRAVCRSAPRVWTEGRARTRICRIRARYGASAPT</sequence>
<evidence type="ECO:0000259" key="1">
    <source>
        <dbReference type="SMART" id="SM00881"/>
    </source>
</evidence>
<reference evidence="2" key="1">
    <citation type="submission" date="2021-04" db="EMBL/GenBank/DDBJ databases">
        <title>Biosynthetic gene clusters of Dactylosporangioum roseum.</title>
        <authorList>
            <person name="Hartkoorn R.C."/>
            <person name="Beaudoing E."/>
            <person name="Hot D."/>
            <person name="Moureu S."/>
        </authorList>
    </citation>
    <scope>NUCLEOTIDE SEQUENCE</scope>
    <source>
        <strain evidence="2">NRRL B-16295</strain>
    </source>
</reference>
<name>A0ABY5YXN5_9ACTN</name>